<evidence type="ECO:0000313" key="4">
    <source>
        <dbReference type="EMBL" id="MXN64932.1"/>
    </source>
</evidence>
<dbReference type="SUPFAM" id="SSF55073">
    <property type="entry name" value="Nucleotide cyclase"/>
    <property type="match status" value="1"/>
</dbReference>
<dbReference type="Pfam" id="PF14559">
    <property type="entry name" value="TPR_19"/>
    <property type="match status" value="1"/>
</dbReference>
<dbReference type="PANTHER" id="PTHR43081">
    <property type="entry name" value="ADENYLATE CYCLASE, TERMINAL-DIFFERENTIATION SPECIFIC-RELATED"/>
    <property type="match status" value="1"/>
</dbReference>
<dbReference type="Gene3D" id="1.25.40.10">
    <property type="entry name" value="Tetratricopeptide repeat domain"/>
    <property type="match status" value="1"/>
</dbReference>
<keyword evidence="2" id="KW-1133">Transmembrane helix</keyword>
<dbReference type="InterPro" id="IPR029787">
    <property type="entry name" value="Nucleotide_cyclase"/>
</dbReference>
<proteinExistence type="predicted"/>
<dbReference type="Gene3D" id="3.30.70.1230">
    <property type="entry name" value="Nucleotide cyclase"/>
    <property type="match status" value="1"/>
</dbReference>
<gene>
    <name evidence="4" type="ORF">GR183_08430</name>
</gene>
<keyword evidence="1" id="KW-0802">TPR repeat</keyword>
<dbReference type="EMBL" id="WUMV01000003">
    <property type="protein sequence ID" value="MXN64932.1"/>
    <property type="molecule type" value="Genomic_DNA"/>
</dbReference>
<feature type="domain" description="Guanylate cyclase" evidence="3">
    <location>
        <begin position="7"/>
        <end position="122"/>
    </location>
</feature>
<dbReference type="InterPro" id="IPR001054">
    <property type="entry name" value="A/G_cyclase"/>
</dbReference>
<feature type="repeat" description="TPR" evidence="1">
    <location>
        <begin position="460"/>
        <end position="493"/>
    </location>
</feature>
<keyword evidence="5" id="KW-1185">Reference proteome</keyword>
<organism evidence="4 5">
    <name type="scientific">Stappia sediminis</name>
    <dbReference type="NCBI Taxonomy" id="2692190"/>
    <lineage>
        <taxon>Bacteria</taxon>
        <taxon>Pseudomonadati</taxon>
        <taxon>Pseudomonadota</taxon>
        <taxon>Alphaproteobacteria</taxon>
        <taxon>Hyphomicrobiales</taxon>
        <taxon>Stappiaceae</taxon>
        <taxon>Stappia</taxon>
    </lineage>
</organism>
<dbReference type="RefSeq" id="WP_160775168.1">
    <property type="nucleotide sequence ID" value="NZ_WUMV01000003.1"/>
</dbReference>
<dbReference type="PROSITE" id="PS50125">
    <property type="entry name" value="GUANYLATE_CYCLASE_2"/>
    <property type="match status" value="1"/>
</dbReference>
<evidence type="ECO:0000313" key="5">
    <source>
        <dbReference type="Proteomes" id="UP000433101"/>
    </source>
</evidence>
<dbReference type="PANTHER" id="PTHR43081:SF19">
    <property type="entry name" value="PH-SENSITIVE ADENYLATE CYCLASE RV1264"/>
    <property type="match status" value="1"/>
</dbReference>
<dbReference type="Pfam" id="PF00211">
    <property type="entry name" value="Guanylate_cyc"/>
    <property type="match status" value="1"/>
</dbReference>
<evidence type="ECO:0000256" key="2">
    <source>
        <dbReference type="SAM" id="Phobius"/>
    </source>
</evidence>
<keyword evidence="2" id="KW-0812">Transmembrane</keyword>
<dbReference type="AlphaFoldDB" id="A0A7X3LTP7"/>
<dbReference type="GO" id="GO:0004016">
    <property type="term" value="F:adenylate cyclase activity"/>
    <property type="evidence" value="ECO:0007669"/>
    <property type="project" value="UniProtKB-ARBA"/>
</dbReference>
<dbReference type="SUPFAM" id="SSF52964">
    <property type="entry name" value="TolB, N-terminal domain"/>
    <property type="match status" value="1"/>
</dbReference>
<dbReference type="GO" id="GO:0006171">
    <property type="term" value="P:cAMP biosynthetic process"/>
    <property type="evidence" value="ECO:0007669"/>
    <property type="project" value="TreeGrafter"/>
</dbReference>
<feature type="transmembrane region" description="Helical" evidence="2">
    <location>
        <begin position="196"/>
        <end position="215"/>
    </location>
</feature>
<evidence type="ECO:0000256" key="1">
    <source>
        <dbReference type="PROSITE-ProRule" id="PRU00339"/>
    </source>
</evidence>
<evidence type="ECO:0000259" key="3">
    <source>
        <dbReference type="PROSITE" id="PS50125"/>
    </source>
</evidence>
<reference evidence="4 5" key="1">
    <citation type="submission" date="2019-12" db="EMBL/GenBank/DDBJ databases">
        <authorList>
            <person name="Li M."/>
        </authorList>
    </citation>
    <scope>NUCLEOTIDE SEQUENCE [LARGE SCALE GENOMIC DNA]</scope>
    <source>
        <strain evidence="4 5">GBMRC 2046</strain>
    </source>
</reference>
<dbReference type="InterPro" id="IPR019734">
    <property type="entry name" value="TPR_rpt"/>
</dbReference>
<sequence>MERRLAAILATDVVGYSRLMGADETGTLAALKAQRTELIDPKVAQYNGRIIKLMGDGALMEFPSVVDAVIFATEMQLEMQQRNASLAEDRQIHYRIGINIGDVIVEDDDIFGDGVNIAARLEGLAEPGGICIGRNVRNQIRDKVDLNLEELGEVEVKNIARPIRAFRVLLDEKASALSTPVVAVPSLRPRKMKPKVLMILGMLMALLGTVAWWHFANPSRTDNANGVVQHSPTEATSIAVLAFKNLSGEADQAYLSDAIAEDITTELSRFGNLFVISRESAFSYRDQTKTARQIGQELGVRYLLEGSVQLSGSHMRVTVQLIDTREQNHVWAEKYDREVTDILVVQDDIVRSVVTALGEKIWHEAAESLQSKPLESFEAYDFSLRGSEALHKLTKDSNQEARRLYKKALELDPGLPDAHLGLAWTYYLDYDAQWSDTGTEALDQAYRYAQIANDEGAPGYEIHRLFGQISAARGDHEKALQHIARAIELNPNDGDLLATRAMLLRDDGQLEEAHKWIEDAIRRNPHHPDWYGSVLSAIHYMEKDYEGAVSILNRAKSLAIWDHLILAASHARLGEVKKAQQHASEVLTINPGFSIARITPRIEYRRHEDRQHYLEGLRKAGLPE</sequence>
<dbReference type="Gene3D" id="3.40.50.10070">
    <property type="entry name" value="TolB, N-terminal domain"/>
    <property type="match status" value="1"/>
</dbReference>
<dbReference type="SUPFAM" id="SSF48452">
    <property type="entry name" value="TPR-like"/>
    <property type="match status" value="1"/>
</dbReference>
<dbReference type="SMART" id="SM00028">
    <property type="entry name" value="TPR"/>
    <property type="match status" value="4"/>
</dbReference>
<dbReference type="PROSITE" id="PS50005">
    <property type="entry name" value="TPR"/>
    <property type="match status" value="1"/>
</dbReference>
<dbReference type="InterPro" id="IPR011990">
    <property type="entry name" value="TPR-like_helical_dom_sf"/>
</dbReference>
<dbReference type="Proteomes" id="UP000433101">
    <property type="component" value="Unassembled WGS sequence"/>
</dbReference>
<protein>
    <submittedName>
        <fullName evidence="4">Tetratricopeptide repeat protein</fullName>
    </submittedName>
</protein>
<name>A0A7X3LTP7_9HYPH</name>
<comment type="caution">
    <text evidence="4">The sequence shown here is derived from an EMBL/GenBank/DDBJ whole genome shotgun (WGS) entry which is preliminary data.</text>
</comment>
<accession>A0A7X3LTP7</accession>
<keyword evidence="2" id="KW-0472">Membrane</keyword>
<dbReference type="InterPro" id="IPR050697">
    <property type="entry name" value="Adenylyl/Guanylyl_Cyclase_3/4"/>
</dbReference>
<dbReference type="GO" id="GO:0035556">
    <property type="term" value="P:intracellular signal transduction"/>
    <property type="evidence" value="ECO:0007669"/>
    <property type="project" value="InterPro"/>
</dbReference>
<dbReference type="CDD" id="cd07302">
    <property type="entry name" value="CHD"/>
    <property type="match status" value="1"/>
</dbReference>